<evidence type="ECO:0000256" key="3">
    <source>
        <dbReference type="ARBA" id="ARBA00022989"/>
    </source>
</evidence>
<feature type="domain" description="O-antigen ligase-related" evidence="6">
    <location>
        <begin position="220"/>
        <end position="350"/>
    </location>
</feature>
<keyword evidence="4 5" id="KW-0472">Membrane</keyword>
<feature type="transmembrane region" description="Helical" evidence="5">
    <location>
        <begin position="445"/>
        <end position="466"/>
    </location>
</feature>
<dbReference type="AlphaFoldDB" id="A0A6J7CAQ0"/>
<feature type="transmembrane region" description="Helical" evidence="5">
    <location>
        <begin position="195"/>
        <end position="212"/>
    </location>
</feature>
<feature type="transmembrane region" description="Helical" evidence="5">
    <location>
        <begin position="334"/>
        <end position="358"/>
    </location>
</feature>
<evidence type="ECO:0000256" key="4">
    <source>
        <dbReference type="ARBA" id="ARBA00023136"/>
    </source>
</evidence>
<dbReference type="PANTHER" id="PTHR37422:SF23">
    <property type="entry name" value="TEICHURONIC ACID BIOSYNTHESIS PROTEIN TUAE"/>
    <property type="match status" value="1"/>
</dbReference>
<proteinExistence type="predicted"/>
<feature type="transmembrane region" description="Helical" evidence="5">
    <location>
        <begin position="248"/>
        <end position="268"/>
    </location>
</feature>
<comment type="subcellular location">
    <subcellularLocation>
        <location evidence="1">Membrane</location>
        <topology evidence="1">Multi-pass membrane protein</topology>
    </subcellularLocation>
</comment>
<feature type="transmembrane region" description="Helical" evidence="5">
    <location>
        <begin position="36"/>
        <end position="55"/>
    </location>
</feature>
<protein>
    <submittedName>
        <fullName evidence="7">Unannotated protein</fullName>
    </submittedName>
</protein>
<dbReference type="InterPro" id="IPR007016">
    <property type="entry name" value="O-antigen_ligase-rel_domated"/>
</dbReference>
<feature type="transmembrane region" description="Helical" evidence="5">
    <location>
        <begin position="67"/>
        <end position="84"/>
    </location>
</feature>
<reference evidence="7" key="1">
    <citation type="submission" date="2020-05" db="EMBL/GenBank/DDBJ databases">
        <authorList>
            <person name="Chiriac C."/>
            <person name="Salcher M."/>
            <person name="Ghai R."/>
            <person name="Kavagutti S V."/>
        </authorList>
    </citation>
    <scope>NUCLEOTIDE SEQUENCE</scope>
</reference>
<dbReference type="PANTHER" id="PTHR37422">
    <property type="entry name" value="TEICHURONIC ACID BIOSYNTHESIS PROTEIN TUAE"/>
    <property type="match status" value="1"/>
</dbReference>
<name>A0A6J7CAQ0_9ZZZZ</name>
<keyword evidence="3 5" id="KW-1133">Transmembrane helix</keyword>
<evidence type="ECO:0000256" key="5">
    <source>
        <dbReference type="SAM" id="Phobius"/>
    </source>
</evidence>
<sequence length="562" mass="62047">MSSLTAERFISKFLSAGAFFTTIFVAAWWTTEPVNAPKMVVLAILAFSCLSVMFLEISSWRKTKNSRVILVSIFFGVWIILTSLLSSEPFAMNFYGVAGRNTGLLTYLSLTIIFIAALVIKSKVNFEAIIKSFLFAGFFNIIYCLFTLFGIELLPWNNVYNTILGTFGNPNFIGAFLGMFLVAIFTKLVANGVSLTYRLFYVVVIIITFVEILRSHAIQGLAVSAIGVGFVVWLRIHSMTKSKLVELTYLGFSASLGLLATLGALQIGPLTQYIYKTSVSLRGQYWLAGWNMGSTHPIFGVGLDGYGSWYRRARAPQSIITPGVDTTSNAAHNIYIDIFASGGIPLLIAYSVLTGFVIRSIVRLIRRSRDFDVTGVLLSAVWICYQAQSIISINQIGLAVWGWIFGALIIGYESSSESTLQVGKNTKIDQQKFSKKSKNVSEPGLVMGAIAGALVGLFIALPAFLVDVKWRSAMASGDIEVVEGAARAWPTDPVRLNEAIKIFMDNKYPDTGRQLVNLAVEKFPDGFISWYSFSQMPNLTEAEKTLILSNLRRLDPLNPKYK</sequence>
<keyword evidence="2 5" id="KW-0812">Transmembrane</keyword>
<accession>A0A6J7CAQ0</accession>
<evidence type="ECO:0000256" key="2">
    <source>
        <dbReference type="ARBA" id="ARBA00022692"/>
    </source>
</evidence>
<evidence type="ECO:0000256" key="1">
    <source>
        <dbReference type="ARBA" id="ARBA00004141"/>
    </source>
</evidence>
<evidence type="ECO:0000259" key="6">
    <source>
        <dbReference type="Pfam" id="PF04932"/>
    </source>
</evidence>
<feature type="transmembrane region" description="Helical" evidence="5">
    <location>
        <begin position="132"/>
        <end position="151"/>
    </location>
</feature>
<dbReference type="Pfam" id="PF04932">
    <property type="entry name" value="Wzy_C"/>
    <property type="match status" value="1"/>
</dbReference>
<dbReference type="InterPro" id="IPR051533">
    <property type="entry name" value="WaaL-like"/>
</dbReference>
<dbReference type="EMBL" id="CAFBLC010000018">
    <property type="protein sequence ID" value="CAB4854461.1"/>
    <property type="molecule type" value="Genomic_DNA"/>
</dbReference>
<evidence type="ECO:0000313" key="7">
    <source>
        <dbReference type="EMBL" id="CAB4854461.1"/>
    </source>
</evidence>
<organism evidence="7">
    <name type="scientific">freshwater metagenome</name>
    <dbReference type="NCBI Taxonomy" id="449393"/>
    <lineage>
        <taxon>unclassified sequences</taxon>
        <taxon>metagenomes</taxon>
        <taxon>ecological metagenomes</taxon>
    </lineage>
</organism>
<gene>
    <name evidence="7" type="ORF">UFOPK3288_00685</name>
</gene>
<feature type="transmembrane region" description="Helical" evidence="5">
    <location>
        <begin position="218"/>
        <end position="236"/>
    </location>
</feature>
<feature type="transmembrane region" description="Helical" evidence="5">
    <location>
        <begin position="396"/>
        <end position="412"/>
    </location>
</feature>
<dbReference type="GO" id="GO:0016020">
    <property type="term" value="C:membrane"/>
    <property type="evidence" value="ECO:0007669"/>
    <property type="project" value="UniProtKB-SubCell"/>
</dbReference>
<feature type="transmembrane region" description="Helical" evidence="5">
    <location>
        <begin position="104"/>
        <end position="120"/>
    </location>
</feature>
<feature type="transmembrane region" description="Helical" evidence="5">
    <location>
        <begin position="12"/>
        <end position="30"/>
    </location>
</feature>